<feature type="region of interest" description="Disordered" evidence="1">
    <location>
        <begin position="46"/>
        <end position="101"/>
    </location>
</feature>
<dbReference type="MGI" id="MGI:1914991">
    <property type="gene designation" value="4930579F01Rik"/>
</dbReference>
<dbReference type="AGR" id="MGI:1914991"/>
<accession>B2RWT4</accession>
<evidence type="ECO:0000313" key="3">
    <source>
        <dbReference type="MGI" id="MGI:1914991"/>
    </source>
</evidence>
<proteinExistence type="evidence at transcript level"/>
<dbReference type="PANTHER" id="PTHR33772:SF2">
    <property type="entry name" value="RIKEN CDNA 4930579F01 GENE"/>
    <property type="match status" value="1"/>
</dbReference>
<evidence type="ECO:0000256" key="1">
    <source>
        <dbReference type="SAM" id="MobiDB-lite"/>
    </source>
</evidence>
<protein>
    <submittedName>
        <fullName evidence="2">4930579F01Rik protein</fullName>
    </submittedName>
</protein>
<feature type="region of interest" description="Disordered" evidence="1">
    <location>
        <begin position="208"/>
        <end position="325"/>
    </location>
</feature>
<feature type="compositionally biased region" description="Polar residues" evidence="1">
    <location>
        <begin position="46"/>
        <end position="69"/>
    </location>
</feature>
<gene>
    <name evidence="2 3" type="primary">4930579F01Rik</name>
</gene>
<dbReference type="Pfam" id="PF15256">
    <property type="entry name" value="SPATIAL"/>
    <property type="match status" value="1"/>
</dbReference>
<dbReference type="AlphaFoldDB" id="B2RWT4"/>
<sequence>MAPVDTGGHGKRRERASTNGAGLNNIPICTVNDDDTCPRSLYISDQFSPSERNETSVAKFTNPPSTASPESLRVGGLSPAPAKLPARPQSEPCRKSSQCFKTSKDNPLVKNKVEHKAKRPLPSARMCSAAAVQSSDAMSNRMDGNENTVHIPNYLDQEIKILAKLSEILHTDSLAEVLNWLLQASNKEKEWVSALVHSELAEINLLTRHRANTPTEPAAEPRKPYTSGTPTTKLLQNSRAKLKALTGSRELQLHRTSSQGSKGNKPVSHGAETPLFIRRNKKQTPVTEYLNPESPLGSNSVASRSPNPGSARSAQGHSPQRVFYP</sequence>
<dbReference type="EMBL" id="BC150693">
    <property type="protein sequence ID" value="AAI50694.1"/>
    <property type="molecule type" value="mRNA"/>
</dbReference>
<feature type="compositionally biased region" description="Polar residues" evidence="1">
    <location>
        <begin position="226"/>
        <end position="239"/>
    </location>
</feature>
<feature type="compositionally biased region" description="Polar residues" evidence="1">
    <location>
        <begin position="296"/>
        <end position="318"/>
    </location>
</feature>
<feature type="region of interest" description="Disordered" evidence="1">
    <location>
        <begin position="1"/>
        <end position="22"/>
    </location>
</feature>
<reference evidence="2" key="1">
    <citation type="journal article" date="2004" name="Genome Res.">
        <title>The status, quality, and expansion of the NIH full-length cDNA project: the Mammalian Gene Collection (MGC).</title>
        <authorList>
            <consortium name="The MGC Project Team"/>
            <person name="Gerhard D.S."/>
            <person name="Wagner L."/>
            <person name="Feingold E.A."/>
            <person name="Shenmen C.M."/>
            <person name="Grouse L.H."/>
            <person name="Schuler G."/>
            <person name="Klein S.L."/>
            <person name="Old S."/>
            <person name="Rasooly R."/>
            <person name="Good P."/>
            <person name="Guyer M."/>
            <person name="Peck A.M."/>
            <person name="Derge J.G."/>
            <person name="Lipman D."/>
            <person name="Collins F.S."/>
            <person name="Jang W."/>
            <person name="Sherry S."/>
            <person name="Feolo M."/>
            <person name="Misquitta L."/>
            <person name="Lee E."/>
            <person name="Rotmistrovsky K."/>
            <person name="Greenhut S.F."/>
            <person name="Schaefer C.F."/>
            <person name="Buetow K."/>
            <person name="Bonner T.I."/>
            <person name="Haussler D."/>
            <person name="Kent J."/>
            <person name="Kiekhaus M."/>
            <person name="Furey T."/>
            <person name="Brent M."/>
            <person name="Prange C."/>
            <person name="Schreiber K."/>
            <person name="Shapiro N."/>
            <person name="Bhat N.K."/>
            <person name="Hopkins R.F."/>
            <person name="Hsie F."/>
            <person name="Driscoll T."/>
            <person name="Soares M.B."/>
            <person name="Casavant T.L."/>
            <person name="Scheetz T.E."/>
            <person name="Brown-stein M.J."/>
            <person name="Usdin T.B."/>
            <person name="Toshiyuki S."/>
            <person name="Carninci P."/>
            <person name="Piao Y."/>
            <person name="Dudekula D.B."/>
            <person name="Ko M.S."/>
            <person name="Kawakami K."/>
            <person name="Suzuki Y."/>
            <person name="Sugano S."/>
            <person name="Gruber C.E."/>
            <person name="Smith M.R."/>
            <person name="Simmons B."/>
            <person name="Moore T."/>
            <person name="Waterman R."/>
            <person name="Johnson S.L."/>
            <person name="Ruan Y."/>
            <person name="Wei C.L."/>
            <person name="Mathavan S."/>
            <person name="Gunaratne P.H."/>
            <person name="Wu J."/>
            <person name="Garcia A.M."/>
            <person name="Hulyk S.W."/>
            <person name="Fuh E."/>
            <person name="Yuan Y."/>
            <person name="Sneed A."/>
            <person name="Kowis C."/>
            <person name="Hodgson A."/>
            <person name="Muzny D.M."/>
            <person name="McPherson J."/>
            <person name="Gibbs R.A."/>
            <person name="Fahey J."/>
            <person name="Helton E."/>
            <person name="Ketteman M."/>
            <person name="Madan A."/>
            <person name="Rodrigues S."/>
            <person name="Sanchez A."/>
            <person name="Whiting M."/>
            <person name="Madari A."/>
            <person name="Young A.C."/>
            <person name="Wetherby K.D."/>
            <person name="Granite S.J."/>
            <person name="Kwong P.N."/>
            <person name="Brinkley C.P."/>
            <person name="Pearson R.L."/>
            <person name="Bouffard G.G."/>
            <person name="Blakesly R.W."/>
            <person name="Green E.D."/>
            <person name="Dickson M.C."/>
            <person name="Rodriguez A.C."/>
            <person name="Grimwood J."/>
            <person name="Schmutz J."/>
            <person name="Myers R.M."/>
            <person name="Butterfield Y.S."/>
            <person name="Griffith M."/>
            <person name="Griffith O.L."/>
            <person name="Krzywinski M.I."/>
            <person name="Liao N."/>
            <person name="Morin R."/>
            <person name="Morrin R."/>
            <person name="Palmquist D."/>
            <person name="Petrescu A.S."/>
            <person name="Skalska U."/>
            <person name="Smailus D.E."/>
            <person name="Stott J.M."/>
            <person name="Schnerch A."/>
            <person name="Schein J.E."/>
            <person name="Jones S.J."/>
            <person name="Holt R.A."/>
            <person name="Baross A."/>
            <person name="Marra M.A."/>
            <person name="Clifton S."/>
            <person name="Makowski K.A."/>
            <person name="Bosak S."/>
            <person name="Malek J."/>
        </authorList>
    </citation>
    <scope>NUCLEOTIDE SEQUENCE [LARGE SCALE MRNA]</scope>
    <source>
        <tissue evidence="2">Brain</tissue>
    </source>
</reference>
<name>B2RWT4_MOUSE</name>
<organism evidence="2">
    <name type="scientific">Mus musculus</name>
    <name type="common">Mouse</name>
    <dbReference type="NCBI Taxonomy" id="10090"/>
    <lineage>
        <taxon>Eukaryota</taxon>
        <taxon>Metazoa</taxon>
        <taxon>Chordata</taxon>
        <taxon>Craniata</taxon>
        <taxon>Vertebrata</taxon>
        <taxon>Euteleostomi</taxon>
        <taxon>Mammalia</taxon>
        <taxon>Eutheria</taxon>
        <taxon>Euarchontoglires</taxon>
        <taxon>Glires</taxon>
        <taxon>Rodentia</taxon>
        <taxon>Myomorpha</taxon>
        <taxon>Muroidea</taxon>
        <taxon>Muridae</taxon>
        <taxon>Murinae</taxon>
        <taxon>Mus</taxon>
        <taxon>Mus</taxon>
    </lineage>
</organism>
<evidence type="ECO:0000313" key="2">
    <source>
        <dbReference type="EMBL" id="AAI50694.1"/>
    </source>
</evidence>
<dbReference type="InterPro" id="IPR037394">
    <property type="entry name" value="TBATA-like"/>
</dbReference>
<dbReference type="OrthoDB" id="9982103at2759"/>
<dbReference type="PANTHER" id="PTHR33772">
    <property type="entry name" value="THYMUS, BRAIN AND TESTES-ASSOCIATED"/>
    <property type="match status" value="1"/>
</dbReference>